<dbReference type="Gene3D" id="3.40.50.300">
    <property type="entry name" value="P-loop containing nucleotide triphosphate hydrolases"/>
    <property type="match status" value="1"/>
</dbReference>
<dbReference type="InterPro" id="IPR036185">
    <property type="entry name" value="DNA_heli_DnaB-like_N_sf"/>
</dbReference>
<keyword evidence="8 12" id="KW-0238">DNA-binding</keyword>
<dbReference type="EMBL" id="JACOPL010000001">
    <property type="protein sequence ID" value="MBC5724050.1"/>
    <property type="molecule type" value="Genomic_DNA"/>
</dbReference>
<dbReference type="SUPFAM" id="SSF48024">
    <property type="entry name" value="N-terminal domain of DnaB helicase"/>
    <property type="match status" value="1"/>
</dbReference>
<dbReference type="GO" id="GO:0016787">
    <property type="term" value="F:hydrolase activity"/>
    <property type="evidence" value="ECO:0007669"/>
    <property type="project" value="UniProtKB-KW"/>
</dbReference>
<dbReference type="NCBIfam" id="NF004384">
    <property type="entry name" value="PRK05748.1"/>
    <property type="match status" value="1"/>
</dbReference>
<gene>
    <name evidence="14" type="primary">dnaB</name>
    <name evidence="14" type="ORF">H8S45_00990</name>
</gene>
<dbReference type="Proteomes" id="UP000606499">
    <property type="component" value="Unassembled WGS sequence"/>
</dbReference>
<evidence type="ECO:0000256" key="6">
    <source>
        <dbReference type="ARBA" id="ARBA00022806"/>
    </source>
</evidence>
<keyword evidence="7 12" id="KW-0067">ATP-binding</keyword>
<dbReference type="InterPro" id="IPR003593">
    <property type="entry name" value="AAA+_ATPase"/>
</dbReference>
<dbReference type="GO" id="GO:0043139">
    <property type="term" value="F:5'-3' DNA helicase activity"/>
    <property type="evidence" value="ECO:0007669"/>
    <property type="project" value="UniProtKB-EC"/>
</dbReference>
<dbReference type="GO" id="GO:0005829">
    <property type="term" value="C:cytosol"/>
    <property type="evidence" value="ECO:0007669"/>
    <property type="project" value="TreeGrafter"/>
</dbReference>
<protein>
    <recommendedName>
        <fullName evidence="11 12">Replicative DNA helicase</fullName>
        <ecNumber evidence="11 12">5.6.2.3</ecNumber>
    </recommendedName>
</protein>
<name>A0A923RX59_9FIRM</name>
<evidence type="ECO:0000313" key="15">
    <source>
        <dbReference type="Proteomes" id="UP000606499"/>
    </source>
</evidence>
<dbReference type="GO" id="GO:0003677">
    <property type="term" value="F:DNA binding"/>
    <property type="evidence" value="ECO:0007669"/>
    <property type="project" value="UniProtKB-UniRule"/>
</dbReference>
<evidence type="ECO:0000256" key="7">
    <source>
        <dbReference type="ARBA" id="ARBA00022840"/>
    </source>
</evidence>
<dbReference type="PROSITE" id="PS51199">
    <property type="entry name" value="SF4_HELICASE"/>
    <property type="match status" value="1"/>
</dbReference>
<keyword evidence="2 12" id="KW-0639">Primosome</keyword>
<dbReference type="NCBIfam" id="TIGR00665">
    <property type="entry name" value="DnaB"/>
    <property type="match status" value="1"/>
</dbReference>
<comment type="similarity">
    <text evidence="1 12">Belongs to the helicase family. DnaB subfamily.</text>
</comment>
<keyword evidence="4 12" id="KW-0547">Nucleotide-binding</keyword>
<evidence type="ECO:0000313" key="14">
    <source>
        <dbReference type="EMBL" id="MBC5724050.1"/>
    </source>
</evidence>
<evidence type="ECO:0000259" key="13">
    <source>
        <dbReference type="PROSITE" id="PS51199"/>
    </source>
</evidence>
<evidence type="ECO:0000256" key="1">
    <source>
        <dbReference type="ARBA" id="ARBA00008428"/>
    </source>
</evidence>
<comment type="caution">
    <text evidence="14">The sequence shown here is derived from an EMBL/GenBank/DDBJ whole genome shotgun (WGS) entry which is preliminary data.</text>
</comment>
<dbReference type="AlphaFoldDB" id="A0A923RX59"/>
<dbReference type="Gene3D" id="1.10.860.10">
    <property type="entry name" value="DNAb Helicase, Chain A"/>
    <property type="match status" value="1"/>
</dbReference>
<accession>A0A923RX59</accession>
<keyword evidence="15" id="KW-1185">Reference proteome</keyword>
<dbReference type="GO" id="GO:0006269">
    <property type="term" value="P:DNA replication, synthesis of primer"/>
    <property type="evidence" value="ECO:0007669"/>
    <property type="project" value="UniProtKB-UniRule"/>
</dbReference>
<evidence type="ECO:0000256" key="8">
    <source>
        <dbReference type="ARBA" id="ARBA00023125"/>
    </source>
</evidence>
<evidence type="ECO:0000256" key="12">
    <source>
        <dbReference type="RuleBase" id="RU362085"/>
    </source>
</evidence>
<comment type="function">
    <text evidence="12">The main replicative DNA helicase, it participates in initiation and elongation during chromosome replication. Travels ahead of the DNA replisome, separating dsDNA into templates for DNA synthesis. A processive ATP-dependent 5'-3' DNA helicase it has DNA-dependent ATPase activity.</text>
</comment>
<keyword evidence="9" id="KW-0413">Isomerase</keyword>
<keyword evidence="5 12" id="KW-0378">Hydrolase</keyword>
<evidence type="ECO:0000256" key="10">
    <source>
        <dbReference type="ARBA" id="ARBA00048954"/>
    </source>
</evidence>
<dbReference type="Pfam" id="PF03796">
    <property type="entry name" value="DnaB_C"/>
    <property type="match status" value="1"/>
</dbReference>
<dbReference type="InterPro" id="IPR007693">
    <property type="entry name" value="DNA_helicase_DnaB-like_N"/>
</dbReference>
<evidence type="ECO:0000256" key="2">
    <source>
        <dbReference type="ARBA" id="ARBA00022515"/>
    </source>
</evidence>
<evidence type="ECO:0000256" key="9">
    <source>
        <dbReference type="ARBA" id="ARBA00023235"/>
    </source>
</evidence>
<dbReference type="EC" id="5.6.2.3" evidence="11 12"/>
<proteinExistence type="inferred from homology"/>
<feature type="domain" description="SF4 helicase" evidence="13">
    <location>
        <begin position="173"/>
        <end position="447"/>
    </location>
</feature>
<dbReference type="GO" id="GO:0042802">
    <property type="term" value="F:identical protein binding"/>
    <property type="evidence" value="ECO:0007669"/>
    <property type="project" value="UniProtKB-ARBA"/>
</dbReference>
<evidence type="ECO:0000256" key="3">
    <source>
        <dbReference type="ARBA" id="ARBA00022705"/>
    </source>
</evidence>
<dbReference type="FunFam" id="3.40.50.300:FF:000076">
    <property type="entry name" value="Replicative DNA helicase"/>
    <property type="match status" value="1"/>
</dbReference>
<dbReference type="SMART" id="SM00382">
    <property type="entry name" value="AAA"/>
    <property type="match status" value="1"/>
</dbReference>
<dbReference type="InterPro" id="IPR016136">
    <property type="entry name" value="DNA_helicase_N/primase_C"/>
</dbReference>
<dbReference type="InterPro" id="IPR027417">
    <property type="entry name" value="P-loop_NTPase"/>
</dbReference>
<dbReference type="GO" id="GO:0005524">
    <property type="term" value="F:ATP binding"/>
    <property type="evidence" value="ECO:0007669"/>
    <property type="project" value="UniProtKB-UniRule"/>
</dbReference>
<dbReference type="PANTHER" id="PTHR30153:SF2">
    <property type="entry name" value="REPLICATIVE DNA HELICASE"/>
    <property type="match status" value="1"/>
</dbReference>
<reference evidence="14" key="1">
    <citation type="submission" date="2020-08" db="EMBL/GenBank/DDBJ databases">
        <title>Genome public.</title>
        <authorList>
            <person name="Liu C."/>
            <person name="Sun Q."/>
        </authorList>
    </citation>
    <scope>NUCLEOTIDE SEQUENCE</scope>
    <source>
        <strain evidence="14">NSJ-28</strain>
    </source>
</reference>
<keyword evidence="3 12" id="KW-0235">DNA replication</keyword>
<evidence type="ECO:0000256" key="11">
    <source>
        <dbReference type="NCBIfam" id="TIGR00665"/>
    </source>
</evidence>
<dbReference type="InterPro" id="IPR007692">
    <property type="entry name" value="DNA_helicase_DnaB"/>
</dbReference>
<organism evidence="14 15">
    <name type="scientific">Agathobaculum faecis</name>
    <dbReference type="NCBI Taxonomy" id="2763013"/>
    <lineage>
        <taxon>Bacteria</taxon>
        <taxon>Bacillati</taxon>
        <taxon>Bacillota</taxon>
        <taxon>Clostridia</taxon>
        <taxon>Eubacteriales</taxon>
        <taxon>Butyricicoccaceae</taxon>
        <taxon>Agathobaculum</taxon>
    </lineage>
</organism>
<sequence>MRQVPQDLTAEQSLLGAMLVDPNCIPEVIEQVRADDFYADENKRIFETIYSMFNGAQKIDPVTVLDMLTRLGYYDEAGGRAYLFQLMEVTPGTRNVSEYVRIVRDKSLLRQLADAGAEIQQHALEAHGEASSIAELAEQRIYSIRQGREIKGLSKLSEVIADLYTELDERARSDSDIPGMSTGFHALDTALTGLNKSDLILIAARPGMGKTAFALNIALNAAKASVKGKPKGYKKGTGVCVFQLEMGKEQLASRFLSSEALIESQKLKTGNLDGDDWVKIARASGVLAGLNIYVDDNPAITAAEIKAKCRRLGDELGLIVIDYLQLMHAGGRHSDNRVQEVAEISRSLKIMAKELNVPVVCLSQLSRASEQRADKRPMLSDLRESGAIEQDADIVMFIYRDDYYDDESEQKNIAEIIIAKNRHGATNTVELQWVGQYTTFSNPDRIHGE</sequence>
<dbReference type="PANTHER" id="PTHR30153">
    <property type="entry name" value="REPLICATIVE DNA HELICASE DNAB"/>
    <property type="match status" value="1"/>
</dbReference>
<evidence type="ECO:0000256" key="5">
    <source>
        <dbReference type="ARBA" id="ARBA00022801"/>
    </source>
</evidence>
<dbReference type="InterPro" id="IPR007694">
    <property type="entry name" value="DNA_helicase_DnaB-like_C"/>
</dbReference>
<comment type="catalytic activity">
    <reaction evidence="10 12">
        <text>ATP + H2O = ADP + phosphate + H(+)</text>
        <dbReference type="Rhea" id="RHEA:13065"/>
        <dbReference type="ChEBI" id="CHEBI:15377"/>
        <dbReference type="ChEBI" id="CHEBI:15378"/>
        <dbReference type="ChEBI" id="CHEBI:30616"/>
        <dbReference type="ChEBI" id="CHEBI:43474"/>
        <dbReference type="ChEBI" id="CHEBI:456216"/>
        <dbReference type="EC" id="5.6.2.3"/>
    </reaction>
</comment>
<keyword evidence="6 12" id="KW-0347">Helicase</keyword>
<dbReference type="SUPFAM" id="SSF52540">
    <property type="entry name" value="P-loop containing nucleoside triphosphate hydrolases"/>
    <property type="match status" value="1"/>
</dbReference>
<evidence type="ECO:0000256" key="4">
    <source>
        <dbReference type="ARBA" id="ARBA00022741"/>
    </source>
</evidence>
<dbReference type="Pfam" id="PF00772">
    <property type="entry name" value="DnaB"/>
    <property type="match status" value="1"/>
</dbReference>
<dbReference type="CDD" id="cd00984">
    <property type="entry name" value="DnaB_C"/>
    <property type="match status" value="1"/>
</dbReference>
<dbReference type="GO" id="GO:1990077">
    <property type="term" value="C:primosome complex"/>
    <property type="evidence" value="ECO:0007669"/>
    <property type="project" value="UniProtKB-UniRule"/>
</dbReference>